<dbReference type="EMBL" id="VRTY01000082">
    <property type="protein sequence ID" value="TXK33903.1"/>
    <property type="molecule type" value="Genomic_DNA"/>
</dbReference>
<dbReference type="OrthoDB" id="9794725at2"/>
<comment type="caution">
    <text evidence="2">The sequence shown here is derived from an EMBL/GenBank/DDBJ whole genome shotgun (WGS) entry which is preliminary data.</text>
</comment>
<name>A0A5C8JA96_9BACT</name>
<organism evidence="2 3">
    <name type="scientific">Pontibacter qinzhouensis</name>
    <dbReference type="NCBI Taxonomy" id="2603253"/>
    <lineage>
        <taxon>Bacteria</taxon>
        <taxon>Pseudomonadati</taxon>
        <taxon>Bacteroidota</taxon>
        <taxon>Cytophagia</taxon>
        <taxon>Cytophagales</taxon>
        <taxon>Hymenobacteraceae</taxon>
        <taxon>Pontibacter</taxon>
    </lineage>
</organism>
<dbReference type="SUPFAM" id="SSF52266">
    <property type="entry name" value="SGNH hydrolase"/>
    <property type="match status" value="1"/>
</dbReference>
<dbReference type="GO" id="GO:0004622">
    <property type="term" value="F:phosphatidylcholine lysophospholipase activity"/>
    <property type="evidence" value="ECO:0007669"/>
    <property type="project" value="TreeGrafter"/>
</dbReference>
<evidence type="ECO:0000313" key="2">
    <source>
        <dbReference type="EMBL" id="TXK33903.1"/>
    </source>
</evidence>
<dbReference type="Proteomes" id="UP000321926">
    <property type="component" value="Unassembled WGS sequence"/>
</dbReference>
<proteinExistence type="predicted"/>
<dbReference type="PANTHER" id="PTHR30383:SF5">
    <property type="entry name" value="SGNH HYDROLASE-TYPE ESTERASE DOMAIN-CONTAINING PROTEIN"/>
    <property type="match status" value="1"/>
</dbReference>
<dbReference type="Gene3D" id="3.40.50.1110">
    <property type="entry name" value="SGNH hydrolase"/>
    <property type="match status" value="1"/>
</dbReference>
<dbReference type="AlphaFoldDB" id="A0A5C8JA96"/>
<dbReference type="RefSeq" id="WP_147923172.1">
    <property type="nucleotide sequence ID" value="NZ_VRTY01000082.1"/>
</dbReference>
<feature type="domain" description="SGNH hydrolase-type esterase" evidence="1">
    <location>
        <begin position="54"/>
        <end position="244"/>
    </location>
</feature>
<dbReference type="CDD" id="cd01834">
    <property type="entry name" value="SGNH_hydrolase_like_2"/>
    <property type="match status" value="1"/>
</dbReference>
<protein>
    <submittedName>
        <fullName evidence="2">SGNH/GDSL hydrolase family protein</fullName>
    </submittedName>
</protein>
<dbReference type="InterPro" id="IPR006311">
    <property type="entry name" value="TAT_signal"/>
</dbReference>
<dbReference type="InterPro" id="IPR013830">
    <property type="entry name" value="SGNH_hydro"/>
</dbReference>
<evidence type="ECO:0000313" key="3">
    <source>
        <dbReference type="Proteomes" id="UP000321926"/>
    </source>
</evidence>
<reference evidence="2 3" key="1">
    <citation type="submission" date="2019-08" db="EMBL/GenBank/DDBJ databases">
        <authorList>
            <person name="Shi S."/>
        </authorList>
    </citation>
    <scope>NUCLEOTIDE SEQUENCE [LARGE SCALE GENOMIC DNA]</scope>
    <source>
        <strain evidence="2 3">GY10130</strain>
    </source>
</reference>
<keyword evidence="2" id="KW-0378">Hydrolase</keyword>
<dbReference type="Pfam" id="PF13472">
    <property type="entry name" value="Lipase_GDSL_2"/>
    <property type="match status" value="1"/>
</dbReference>
<dbReference type="PROSITE" id="PS51318">
    <property type="entry name" value="TAT"/>
    <property type="match status" value="1"/>
</dbReference>
<dbReference type="PANTHER" id="PTHR30383">
    <property type="entry name" value="THIOESTERASE 1/PROTEASE 1/LYSOPHOSPHOLIPASE L1"/>
    <property type="match status" value="1"/>
</dbReference>
<sequence length="255" mass="28263">MHQENNEGRRKFLKTASIGGLAALSIPAIVSSALAKEKVKKVRLQQNDTILFQGDSITDARRKRDDSTVNSAAALGTGYAFMAASDLLCNHADKGLNIYNKGISGNKVYQLAERWDAEALDLKPNVLSILIGVNDFWHTLVNNYTGTLKTYQDDYQALLDRTKQRLPEVKLIIGEPFAVPGIKSVDQTWFPAFNDYRQAAREIAASYGAVFIPYQSVFDKAQKTAPGVYWTYDGVHPTIAGNRLMAQAWMETVKG</sequence>
<keyword evidence="3" id="KW-1185">Reference proteome</keyword>
<gene>
    <name evidence="2" type="ORF">FVR03_18065</name>
</gene>
<dbReference type="InterPro" id="IPR051532">
    <property type="entry name" value="Ester_Hydrolysis_Enzymes"/>
</dbReference>
<evidence type="ECO:0000259" key="1">
    <source>
        <dbReference type="Pfam" id="PF13472"/>
    </source>
</evidence>
<dbReference type="InterPro" id="IPR036514">
    <property type="entry name" value="SGNH_hydro_sf"/>
</dbReference>
<accession>A0A5C8JA96</accession>